<feature type="transmembrane region" description="Helical" evidence="1">
    <location>
        <begin position="35"/>
        <end position="51"/>
    </location>
</feature>
<evidence type="ECO:0000313" key="2">
    <source>
        <dbReference type="EMBL" id="MFD1398382.1"/>
    </source>
</evidence>
<gene>
    <name evidence="2" type="ORF">ACFQ41_03555</name>
</gene>
<organism evidence="2 3">
    <name type="scientific">Lacticaseibacillus suilingensis</name>
    <dbReference type="NCBI Taxonomy" id="2799577"/>
    <lineage>
        <taxon>Bacteria</taxon>
        <taxon>Bacillati</taxon>
        <taxon>Bacillota</taxon>
        <taxon>Bacilli</taxon>
        <taxon>Lactobacillales</taxon>
        <taxon>Lactobacillaceae</taxon>
        <taxon>Lacticaseibacillus</taxon>
    </lineage>
</organism>
<feature type="transmembrane region" description="Helical" evidence="1">
    <location>
        <begin position="7"/>
        <end position="29"/>
    </location>
</feature>
<name>A0ABW4BFB6_9LACO</name>
<reference evidence="3" key="1">
    <citation type="journal article" date="2019" name="Int. J. Syst. Evol. Microbiol.">
        <title>The Global Catalogue of Microorganisms (GCM) 10K type strain sequencing project: providing services to taxonomists for standard genome sequencing and annotation.</title>
        <authorList>
            <consortium name="The Broad Institute Genomics Platform"/>
            <consortium name="The Broad Institute Genome Sequencing Center for Infectious Disease"/>
            <person name="Wu L."/>
            <person name="Ma J."/>
        </authorList>
    </citation>
    <scope>NUCLEOTIDE SEQUENCE [LARGE SCALE GENOMIC DNA]</scope>
    <source>
        <strain evidence="3">CCM 9110</strain>
    </source>
</reference>
<keyword evidence="1" id="KW-1133">Transmembrane helix</keyword>
<protein>
    <submittedName>
        <fullName evidence="2">Uncharacterized protein</fullName>
    </submittedName>
</protein>
<evidence type="ECO:0000256" key="1">
    <source>
        <dbReference type="SAM" id="Phobius"/>
    </source>
</evidence>
<dbReference type="EMBL" id="JBHTOA010000016">
    <property type="protein sequence ID" value="MFD1398382.1"/>
    <property type="molecule type" value="Genomic_DNA"/>
</dbReference>
<keyword evidence="1" id="KW-0472">Membrane</keyword>
<dbReference type="RefSeq" id="WP_204117766.1">
    <property type="nucleotide sequence ID" value="NZ_BOLV01000001.1"/>
</dbReference>
<dbReference type="Proteomes" id="UP001597199">
    <property type="component" value="Unassembled WGS sequence"/>
</dbReference>
<keyword evidence="3" id="KW-1185">Reference proteome</keyword>
<accession>A0ABW4BFB6</accession>
<sequence>MSLKKWNTIFVIAVPVGAFAIFWLIRLLFGAHVRLVAWVALFAWLIGSQWWQSRTLGVRTQALKDMWGLADQRQLTAEDLHQLAPQYSTAQLQQTAGQRPQFLPRPQVVAQITAALKQKPITKKHHRK</sequence>
<comment type="caution">
    <text evidence="2">The sequence shown here is derived from an EMBL/GenBank/DDBJ whole genome shotgun (WGS) entry which is preliminary data.</text>
</comment>
<proteinExistence type="predicted"/>
<keyword evidence="1" id="KW-0812">Transmembrane</keyword>
<evidence type="ECO:0000313" key="3">
    <source>
        <dbReference type="Proteomes" id="UP001597199"/>
    </source>
</evidence>